<reference evidence="2 3" key="1">
    <citation type="journal article" date="2021" name="Elife">
        <title>Chloroplast acquisition without the gene transfer in kleptoplastic sea slugs, Plakobranchus ocellatus.</title>
        <authorList>
            <person name="Maeda T."/>
            <person name="Takahashi S."/>
            <person name="Yoshida T."/>
            <person name="Shimamura S."/>
            <person name="Takaki Y."/>
            <person name="Nagai Y."/>
            <person name="Toyoda A."/>
            <person name="Suzuki Y."/>
            <person name="Arimoto A."/>
            <person name="Ishii H."/>
            <person name="Satoh N."/>
            <person name="Nishiyama T."/>
            <person name="Hasebe M."/>
            <person name="Maruyama T."/>
            <person name="Minagawa J."/>
            <person name="Obokata J."/>
            <person name="Shigenobu S."/>
        </authorList>
    </citation>
    <scope>NUCLEOTIDE SEQUENCE [LARGE SCALE GENOMIC DNA]</scope>
</reference>
<feature type="compositionally biased region" description="Basic residues" evidence="1">
    <location>
        <begin position="88"/>
        <end position="98"/>
    </location>
</feature>
<comment type="caution">
    <text evidence="2">The sequence shown here is derived from an EMBL/GenBank/DDBJ whole genome shotgun (WGS) entry which is preliminary data.</text>
</comment>
<dbReference type="Proteomes" id="UP000762676">
    <property type="component" value="Unassembled WGS sequence"/>
</dbReference>
<protein>
    <submittedName>
        <fullName evidence="2">Uncharacterized protein</fullName>
    </submittedName>
</protein>
<evidence type="ECO:0000313" key="2">
    <source>
        <dbReference type="EMBL" id="GFR60339.1"/>
    </source>
</evidence>
<dbReference type="EMBL" id="BMAT01010767">
    <property type="protein sequence ID" value="GFR60339.1"/>
    <property type="molecule type" value="Genomic_DNA"/>
</dbReference>
<keyword evidence="3" id="KW-1185">Reference proteome</keyword>
<proteinExistence type="predicted"/>
<evidence type="ECO:0000256" key="1">
    <source>
        <dbReference type="SAM" id="MobiDB-lite"/>
    </source>
</evidence>
<accession>A0AAV4EIB6</accession>
<sequence>MQSSSVIFTNPQDNENCSYLSPSQEIRAKQANLKSNGYITSAYLDLHQNKEKNTVIAPLHAPSQAATALISDTNHFQTLPILHPTNTTHKRVKKRGKADKKTKEEKEEAEEEEEEEEEEKEEEEEEEEDEEDETKEEQRECASKLFNKTVK</sequence>
<evidence type="ECO:0000313" key="3">
    <source>
        <dbReference type="Proteomes" id="UP000762676"/>
    </source>
</evidence>
<dbReference type="AlphaFoldDB" id="A0AAV4EIB6"/>
<feature type="region of interest" description="Disordered" evidence="1">
    <location>
        <begin position="80"/>
        <end position="151"/>
    </location>
</feature>
<name>A0AAV4EIB6_9GAST</name>
<gene>
    <name evidence="2" type="ORF">ElyMa_005405500</name>
</gene>
<feature type="compositionally biased region" description="Acidic residues" evidence="1">
    <location>
        <begin position="107"/>
        <end position="135"/>
    </location>
</feature>
<organism evidence="2 3">
    <name type="scientific">Elysia marginata</name>
    <dbReference type="NCBI Taxonomy" id="1093978"/>
    <lineage>
        <taxon>Eukaryota</taxon>
        <taxon>Metazoa</taxon>
        <taxon>Spiralia</taxon>
        <taxon>Lophotrochozoa</taxon>
        <taxon>Mollusca</taxon>
        <taxon>Gastropoda</taxon>
        <taxon>Heterobranchia</taxon>
        <taxon>Euthyneura</taxon>
        <taxon>Panpulmonata</taxon>
        <taxon>Sacoglossa</taxon>
        <taxon>Placobranchoidea</taxon>
        <taxon>Plakobranchidae</taxon>
        <taxon>Elysia</taxon>
    </lineage>
</organism>